<evidence type="ECO:0000313" key="4">
    <source>
        <dbReference type="Proteomes" id="UP000289340"/>
    </source>
</evidence>
<protein>
    <submittedName>
        <fullName evidence="3">Mediator of RNA polymerase II transcription subunit 18</fullName>
    </submittedName>
</protein>
<dbReference type="AlphaFoldDB" id="A0A445EYC0"/>
<reference evidence="3 4" key="1">
    <citation type="submission" date="2018-09" db="EMBL/GenBank/DDBJ databases">
        <title>A high-quality reference genome of wild soybean provides a powerful tool to mine soybean genomes.</title>
        <authorList>
            <person name="Xie M."/>
            <person name="Chung C.Y.L."/>
            <person name="Li M.-W."/>
            <person name="Wong F.-L."/>
            <person name="Chan T.-F."/>
            <person name="Lam H.-M."/>
        </authorList>
    </citation>
    <scope>NUCLEOTIDE SEQUENCE [LARGE SCALE GENOMIC DNA]</scope>
    <source>
        <strain evidence="4">cv. W05</strain>
        <tissue evidence="3">Hypocotyl of etiolated seedlings</tissue>
    </source>
</reference>
<name>A0A445EYC0_GLYSO</name>
<dbReference type="PANTHER" id="PTHR24177">
    <property type="entry name" value="CASKIN"/>
    <property type="match status" value="1"/>
</dbReference>
<comment type="caution">
    <text evidence="3">The sequence shown here is derived from an EMBL/GenBank/DDBJ whole genome shotgun (WGS) entry which is preliminary data.</text>
</comment>
<comment type="subcellular location">
    <subcellularLocation>
        <location evidence="1">Cell membrane</location>
        <topology evidence="1">Peripheral membrane protein</topology>
    </subcellularLocation>
</comment>
<dbReference type="Gene3D" id="1.25.40.20">
    <property type="entry name" value="Ankyrin repeat-containing domain"/>
    <property type="match status" value="1"/>
</dbReference>
<keyword evidence="2" id="KW-0812">Transmembrane</keyword>
<dbReference type="InterPro" id="IPR036770">
    <property type="entry name" value="Ankyrin_rpt-contain_sf"/>
</dbReference>
<feature type="transmembrane region" description="Helical" evidence="2">
    <location>
        <begin position="12"/>
        <end position="34"/>
    </location>
</feature>
<gene>
    <name evidence="3" type="ORF">D0Y65_055290</name>
</gene>
<organism evidence="3 4">
    <name type="scientific">Glycine soja</name>
    <name type="common">Wild soybean</name>
    <dbReference type="NCBI Taxonomy" id="3848"/>
    <lineage>
        <taxon>Eukaryota</taxon>
        <taxon>Viridiplantae</taxon>
        <taxon>Streptophyta</taxon>
        <taxon>Embryophyta</taxon>
        <taxon>Tracheophyta</taxon>
        <taxon>Spermatophyta</taxon>
        <taxon>Magnoliopsida</taxon>
        <taxon>eudicotyledons</taxon>
        <taxon>Gunneridae</taxon>
        <taxon>Pentapetalae</taxon>
        <taxon>rosids</taxon>
        <taxon>fabids</taxon>
        <taxon>Fabales</taxon>
        <taxon>Fabaceae</taxon>
        <taxon>Papilionoideae</taxon>
        <taxon>50 kb inversion clade</taxon>
        <taxon>NPAAA clade</taxon>
        <taxon>indigoferoid/millettioid clade</taxon>
        <taxon>Phaseoleae</taxon>
        <taxon>Glycine</taxon>
        <taxon>Glycine subgen. Soja</taxon>
    </lineage>
</organism>
<dbReference type="SUPFAM" id="SSF48403">
    <property type="entry name" value="Ankyrin repeat"/>
    <property type="match status" value="1"/>
</dbReference>
<feature type="transmembrane region" description="Helical" evidence="2">
    <location>
        <begin position="285"/>
        <end position="305"/>
    </location>
</feature>
<dbReference type="EMBL" id="QZWG01001033">
    <property type="protein sequence ID" value="RZB41358.1"/>
    <property type="molecule type" value="Genomic_DNA"/>
</dbReference>
<keyword evidence="4" id="KW-1185">Reference proteome</keyword>
<feature type="transmembrane region" description="Helical" evidence="2">
    <location>
        <begin position="389"/>
        <end position="411"/>
    </location>
</feature>
<evidence type="ECO:0000256" key="1">
    <source>
        <dbReference type="ARBA" id="ARBA00004202"/>
    </source>
</evidence>
<sequence length="534" mass="60754">MMSMDWKLATLMLLYLYFQFSLFGIFADLALKVLREKPRLALARNENQETGLHVLTRKPSSFSCRGGLGQRFLNMLTNSGKSPTLALQLVKCLWETLLSQDGIEMQTIIKVISEPSHVIFIATEVGNFEVLAELVRSYPDLMWEVDTKKRSIIHIAVLHRHADIFNLIHETSSIRNFVATLEDEDKNNLLHYAAKLSPPSKLNLLPGAVFQMNHELLWYEVAGIQISFSNLSISERISHPKDVKKIMQPCFIEIRNSDGKTPIELFTEEHSELVTKAESWMKSRINSCITISTITATLVLAIAFSVKPEDYLDSDNISTFIFLTGMAMMHSLFSSLIFLSIHITARYADEEFLKSLPSNLMSGLATLFMSITNMMTAFIIAFLDPKNELGLSLGLILWVVPLLFSLFMRYLPFPFGPYIVKNPAYKSPKQHHKFPGQQGTAESYKVYLHKLPNNHHHVEYPAVQGGYGMRGSGNYRDTEGNFHVFGCVRQPWRLIFCYPLQHVEALEILLQGLCGVQRERLRIHEICLKSGPHL</sequence>
<feature type="transmembrane region" description="Helical" evidence="2">
    <location>
        <begin position="360"/>
        <end position="383"/>
    </location>
</feature>
<evidence type="ECO:0000313" key="3">
    <source>
        <dbReference type="EMBL" id="RZB41358.1"/>
    </source>
</evidence>
<dbReference type="GO" id="GO:0005886">
    <property type="term" value="C:plasma membrane"/>
    <property type="evidence" value="ECO:0007669"/>
    <property type="project" value="UniProtKB-SubCell"/>
</dbReference>
<keyword evidence="2" id="KW-1133">Transmembrane helix</keyword>
<feature type="transmembrane region" description="Helical" evidence="2">
    <location>
        <begin position="317"/>
        <end position="339"/>
    </location>
</feature>
<keyword evidence="2" id="KW-0472">Membrane</keyword>
<proteinExistence type="predicted"/>
<evidence type="ECO:0000256" key="2">
    <source>
        <dbReference type="SAM" id="Phobius"/>
    </source>
</evidence>
<feature type="non-terminal residue" evidence="3">
    <location>
        <position position="534"/>
    </location>
</feature>
<dbReference type="PANTHER" id="PTHR24177:SF356">
    <property type="entry name" value="ANKYRIN REPEAT PLANT-LIKE PROTEIN"/>
    <property type="match status" value="1"/>
</dbReference>
<dbReference type="Proteomes" id="UP000289340">
    <property type="component" value="Unassembled WGS sequence"/>
</dbReference>
<accession>A0A445EYC0</accession>